<reference evidence="1 2" key="1">
    <citation type="submission" date="2020-05" db="EMBL/GenBank/DDBJ databases">
        <title>Azospirillum oleiclasticum sp. nov, a nitrogen-fixing and heavy crude oil-emulsifying bacterium isolated from the crude oil of Yumen Oilfield.</title>
        <authorList>
            <person name="Wu D."/>
            <person name="Cai M."/>
            <person name="Zhang X."/>
        </authorList>
    </citation>
    <scope>NUCLEOTIDE SEQUENCE [LARGE SCALE GENOMIC DNA]</scope>
    <source>
        <strain evidence="1 2">ROY-1-1-2</strain>
    </source>
</reference>
<accession>A0ABX2T6J0</accession>
<dbReference type="Proteomes" id="UP000584642">
    <property type="component" value="Unassembled WGS sequence"/>
</dbReference>
<dbReference type="RefSeq" id="WP_180280484.1">
    <property type="nucleotide sequence ID" value="NZ_JABFDB010000001.1"/>
</dbReference>
<keyword evidence="2" id="KW-1185">Reference proteome</keyword>
<dbReference type="SUPFAM" id="SSF52141">
    <property type="entry name" value="Uracil-DNA glycosylase-like"/>
    <property type="match status" value="1"/>
</dbReference>
<evidence type="ECO:0008006" key="3">
    <source>
        <dbReference type="Google" id="ProtNLM"/>
    </source>
</evidence>
<dbReference type="Gene3D" id="3.40.470.10">
    <property type="entry name" value="Uracil-DNA glycosylase-like domain"/>
    <property type="match status" value="1"/>
</dbReference>
<dbReference type="InterPro" id="IPR036895">
    <property type="entry name" value="Uracil-DNA_glycosylase-like_sf"/>
</dbReference>
<organism evidence="1 2">
    <name type="scientific">Azospirillum oleiclasticum</name>
    <dbReference type="NCBI Taxonomy" id="2735135"/>
    <lineage>
        <taxon>Bacteria</taxon>
        <taxon>Pseudomonadati</taxon>
        <taxon>Pseudomonadota</taxon>
        <taxon>Alphaproteobacteria</taxon>
        <taxon>Rhodospirillales</taxon>
        <taxon>Azospirillaceae</taxon>
        <taxon>Azospirillum</taxon>
    </lineage>
</organism>
<comment type="caution">
    <text evidence="1">The sequence shown here is derived from an EMBL/GenBank/DDBJ whole genome shotgun (WGS) entry which is preliminary data.</text>
</comment>
<gene>
    <name evidence="1" type="ORF">HND93_03520</name>
</gene>
<sequence length="260" mass="29011">MKPEAFVERALSGVDDAWIPILTAAWEEIPLEYRREVATAKSLVPKVEQIFEPFRKVKPSAVTVIFVAESPYPQAGVANGQVFHPGQEQLWSKKGFSAHVNRYGSLATLLRMLLRAEGIIQQGHRRGRDIARGLKVETNLRKVDTVNDLFARLYTNGVLLLNATPILRCNVAKDAKAWQPFNLAIIRSVTDLAAAPPNVVLAGELAGWLKTELTEQGMSVVLAAHPASRRHRIERFVEYSDLHAVFSRLEIIFHTTGDSR</sequence>
<dbReference type="EMBL" id="JABFDB010000001">
    <property type="protein sequence ID" value="NYZ18768.1"/>
    <property type="molecule type" value="Genomic_DNA"/>
</dbReference>
<proteinExistence type="predicted"/>
<protein>
    <recommendedName>
        <fullName evidence="3">Uracil-DNA glycosylase</fullName>
    </recommendedName>
</protein>
<evidence type="ECO:0000313" key="2">
    <source>
        <dbReference type="Proteomes" id="UP000584642"/>
    </source>
</evidence>
<evidence type="ECO:0000313" key="1">
    <source>
        <dbReference type="EMBL" id="NYZ18768.1"/>
    </source>
</evidence>
<name>A0ABX2T6J0_9PROT</name>